<feature type="transmembrane region" description="Helical" evidence="7">
    <location>
        <begin position="311"/>
        <end position="330"/>
    </location>
</feature>
<dbReference type="AlphaFoldDB" id="B8C2H0"/>
<dbReference type="Proteomes" id="UP000001449">
    <property type="component" value="Chromosome 5"/>
</dbReference>
<dbReference type="OMA" id="LELMWYG"/>
<dbReference type="PRINTS" id="PR01035">
    <property type="entry name" value="TCRTETA"/>
</dbReference>
<reference evidence="8 9" key="2">
    <citation type="journal article" date="2008" name="Nature">
        <title>The Phaeodactylum genome reveals the evolutionary history of diatom genomes.</title>
        <authorList>
            <person name="Bowler C."/>
            <person name="Allen A.E."/>
            <person name="Badger J.H."/>
            <person name="Grimwood J."/>
            <person name="Jabbari K."/>
            <person name="Kuo A."/>
            <person name="Maheswari U."/>
            <person name="Martens C."/>
            <person name="Maumus F."/>
            <person name="Otillar R.P."/>
            <person name="Rayko E."/>
            <person name="Salamov A."/>
            <person name="Vandepoele K."/>
            <person name="Beszteri B."/>
            <person name="Gruber A."/>
            <person name="Heijde M."/>
            <person name="Katinka M."/>
            <person name="Mock T."/>
            <person name="Valentin K."/>
            <person name="Verret F."/>
            <person name="Berges J.A."/>
            <person name="Brownlee C."/>
            <person name="Cadoret J.P."/>
            <person name="Chiovitti A."/>
            <person name="Choi C.J."/>
            <person name="Coesel S."/>
            <person name="De Martino A."/>
            <person name="Detter J.C."/>
            <person name="Durkin C."/>
            <person name="Falciatore A."/>
            <person name="Fournet J."/>
            <person name="Haruta M."/>
            <person name="Huysman M.J."/>
            <person name="Jenkins B.D."/>
            <person name="Jiroutova K."/>
            <person name="Jorgensen R.E."/>
            <person name="Joubert Y."/>
            <person name="Kaplan A."/>
            <person name="Kroger N."/>
            <person name="Kroth P.G."/>
            <person name="La Roche J."/>
            <person name="Lindquist E."/>
            <person name="Lommer M."/>
            <person name="Martin-Jezequel V."/>
            <person name="Lopez P.J."/>
            <person name="Lucas S."/>
            <person name="Mangogna M."/>
            <person name="McGinnis K."/>
            <person name="Medlin L.K."/>
            <person name="Montsant A."/>
            <person name="Oudot-Le Secq M.P."/>
            <person name="Napoli C."/>
            <person name="Obornik M."/>
            <person name="Parker M.S."/>
            <person name="Petit J.L."/>
            <person name="Porcel B.M."/>
            <person name="Poulsen N."/>
            <person name="Robison M."/>
            <person name="Rychlewski L."/>
            <person name="Rynearson T.A."/>
            <person name="Schmutz J."/>
            <person name="Shapiro H."/>
            <person name="Siaut M."/>
            <person name="Stanley M."/>
            <person name="Sussman M.R."/>
            <person name="Taylor A.R."/>
            <person name="Vardi A."/>
            <person name="von Dassow P."/>
            <person name="Vyverman W."/>
            <person name="Willis A."/>
            <person name="Wyrwicz L.S."/>
            <person name="Rokhsar D.S."/>
            <person name="Weissenbach J."/>
            <person name="Armbrust E.V."/>
            <person name="Green B.R."/>
            <person name="Van de Peer Y."/>
            <person name="Grigoriev I.V."/>
        </authorList>
    </citation>
    <scope>NUCLEOTIDE SEQUENCE [LARGE SCALE GENOMIC DNA]</scope>
    <source>
        <strain evidence="8 9">CCMP1335</strain>
    </source>
</reference>
<keyword evidence="5 7" id="KW-0472">Membrane</keyword>
<dbReference type="RefSeq" id="XP_002290629.1">
    <property type="nucleotide sequence ID" value="XM_002290593.1"/>
</dbReference>
<feature type="transmembrane region" description="Helical" evidence="7">
    <location>
        <begin position="130"/>
        <end position="151"/>
    </location>
</feature>
<protein>
    <recommendedName>
        <fullName evidence="10">Major facilitator superfamily (MFS) profile domain-containing protein</fullName>
    </recommendedName>
</protein>
<evidence type="ECO:0000256" key="5">
    <source>
        <dbReference type="ARBA" id="ARBA00023136"/>
    </source>
</evidence>
<evidence type="ECO:0000256" key="4">
    <source>
        <dbReference type="ARBA" id="ARBA00022989"/>
    </source>
</evidence>
<dbReference type="InterPro" id="IPR011701">
    <property type="entry name" value="MFS"/>
</dbReference>
<name>B8C2H0_THAPS</name>
<evidence type="ECO:0000256" key="3">
    <source>
        <dbReference type="ARBA" id="ARBA00022692"/>
    </source>
</evidence>
<dbReference type="InParanoid" id="B8C2H0"/>
<proteinExistence type="predicted"/>
<gene>
    <name evidence="8" type="ORF">THAPSDRAFT_262480</name>
</gene>
<dbReference type="KEGG" id="tps:THAPSDRAFT_262480"/>
<feature type="transmembrane region" description="Helical" evidence="7">
    <location>
        <begin position="163"/>
        <end position="183"/>
    </location>
</feature>
<evidence type="ECO:0000256" key="1">
    <source>
        <dbReference type="ARBA" id="ARBA00004141"/>
    </source>
</evidence>
<dbReference type="SUPFAM" id="SSF103473">
    <property type="entry name" value="MFS general substrate transporter"/>
    <property type="match status" value="1"/>
</dbReference>
<evidence type="ECO:0000256" key="2">
    <source>
        <dbReference type="ARBA" id="ARBA00022448"/>
    </source>
</evidence>
<dbReference type="GO" id="GO:0016020">
    <property type="term" value="C:membrane"/>
    <property type="evidence" value="ECO:0007669"/>
    <property type="project" value="UniProtKB-SubCell"/>
</dbReference>
<evidence type="ECO:0000313" key="8">
    <source>
        <dbReference type="EMBL" id="EED92381.1"/>
    </source>
</evidence>
<comment type="subcellular location">
    <subcellularLocation>
        <location evidence="1">Membrane</location>
        <topology evidence="1">Multi-pass membrane protein</topology>
    </subcellularLocation>
</comment>
<feature type="region of interest" description="Disordered" evidence="6">
    <location>
        <begin position="503"/>
        <end position="522"/>
    </location>
</feature>
<feature type="compositionally biased region" description="Acidic residues" evidence="6">
    <location>
        <begin position="60"/>
        <end position="69"/>
    </location>
</feature>
<feature type="transmembrane region" description="Helical" evidence="7">
    <location>
        <begin position="255"/>
        <end position="274"/>
    </location>
</feature>
<reference evidence="8 9" key="1">
    <citation type="journal article" date="2004" name="Science">
        <title>The genome of the diatom Thalassiosira pseudonana: ecology, evolution, and metabolism.</title>
        <authorList>
            <person name="Armbrust E.V."/>
            <person name="Berges J.A."/>
            <person name="Bowler C."/>
            <person name="Green B.R."/>
            <person name="Martinez D."/>
            <person name="Putnam N.H."/>
            <person name="Zhou S."/>
            <person name="Allen A.E."/>
            <person name="Apt K.E."/>
            <person name="Bechner M."/>
            <person name="Brzezinski M.A."/>
            <person name="Chaal B.K."/>
            <person name="Chiovitti A."/>
            <person name="Davis A.K."/>
            <person name="Demarest M.S."/>
            <person name="Detter J.C."/>
            <person name="Glavina T."/>
            <person name="Goodstein D."/>
            <person name="Hadi M.Z."/>
            <person name="Hellsten U."/>
            <person name="Hildebrand M."/>
            <person name="Jenkins B.D."/>
            <person name="Jurka J."/>
            <person name="Kapitonov V.V."/>
            <person name="Kroger N."/>
            <person name="Lau W.W."/>
            <person name="Lane T.W."/>
            <person name="Larimer F.W."/>
            <person name="Lippmeier J.C."/>
            <person name="Lucas S."/>
            <person name="Medina M."/>
            <person name="Montsant A."/>
            <person name="Obornik M."/>
            <person name="Parker M.S."/>
            <person name="Palenik B."/>
            <person name="Pazour G.J."/>
            <person name="Richardson P.M."/>
            <person name="Rynearson T.A."/>
            <person name="Saito M.A."/>
            <person name="Schwartz D.C."/>
            <person name="Thamatrakoln K."/>
            <person name="Valentin K."/>
            <person name="Vardi A."/>
            <person name="Wilkerson F.P."/>
            <person name="Rokhsar D.S."/>
        </authorList>
    </citation>
    <scope>NUCLEOTIDE SEQUENCE [LARGE SCALE GENOMIC DNA]</scope>
    <source>
        <strain evidence="8 9">CCMP1335</strain>
    </source>
</reference>
<feature type="transmembrane region" description="Helical" evidence="7">
    <location>
        <begin position="342"/>
        <end position="362"/>
    </location>
</feature>
<dbReference type="Pfam" id="PF07690">
    <property type="entry name" value="MFS_1"/>
    <property type="match status" value="1"/>
</dbReference>
<dbReference type="Gene3D" id="1.20.1250.20">
    <property type="entry name" value="MFS general substrate transporter like domains"/>
    <property type="match status" value="1"/>
</dbReference>
<dbReference type="GeneID" id="7446439"/>
<keyword evidence="3 7" id="KW-0812">Transmembrane</keyword>
<dbReference type="GO" id="GO:0022857">
    <property type="term" value="F:transmembrane transporter activity"/>
    <property type="evidence" value="ECO:0007669"/>
    <property type="project" value="InterPro"/>
</dbReference>
<feature type="transmembrane region" description="Helical" evidence="7">
    <location>
        <begin position="89"/>
        <end position="110"/>
    </location>
</feature>
<dbReference type="PANTHER" id="PTHR23504">
    <property type="entry name" value="MAJOR FACILITATOR SUPERFAMILY DOMAIN-CONTAINING PROTEIN 10"/>
    <property type="match status" value="1"/>
</dbReference>
<feature type="transmembrane region" description="Helical" evidence="7">
    <location>
        <begin position="189"/>
        <end position="207"/>
    </location>
</feature>
<feature type="region of interest" description="Disordered" evidence="6">
    <location>
        <begin position="58"/>
        <end position="78"/>
    </location>
</feature>
<dbReference type="PaxDb" id="35128-Thaps262480"/>
<dbReference type="PANTHER" id="PTHR23504:SF1">
    <property type="entry name" value="GH21943P-RELATED"/>
    <property type="match status" value="1"/>
</dbReference>
<evidence type="ECO:0000256" key="6">
    <source>
        <dbReference type="SAM" id="MobiDB-lite"/>
    </source>
</evidence>
<sequence>MRSRSLFKADATNAQDVHVVYRDHHDANDNDGNNSHEDSFITASSSVVPLSIDDGYHDSDIEEEDDDENDSHNDGASYHQHRKAAFTPALFITHPHLAVLPVLLLEFLPLALTRAVLPSLLLKRYGSRTYIVMGLAECVRGILAFFACPLFGKLSDNFGRRPCLLVTVMGTLLPVCSLAFWKVDENGEFMALSGMFSSTFTLTFAYISDVVKDRDGRVAAYGLALATFGLSFTIGPLLGGYLANVDDDGKEQHRVFITTLVLAVLDLFYIHFLLPESLHNKRASSSWWNPLDSIRYLTSDPLLSTIGRVTFLYYTALHAVVSTLILYAARQLHFGPHRLGELMAALGLSTMVSEAVLVRIAIPALGEKRAMRVGLASFAMQCVLLAVADRPWHLFGCAFLAIPGNLVYPSVSSLVSTTVRPEMVGRALGAVNGVKSLTEGVGPLVFGTLLTMSEKDALPGWPYFIAAIMAALAYQAGRALPGDEDDSDSTMLYLKASLQREEYNSSPRDEDEVCGLLDADAR</sequence>
<dbReference type="eggNOG" id="KOG2816">
    <property type="taxonomic scope" value="Eukaryota"/>
</dbReference>
<dbReference type="HOGENOM" id="CLU_458199_0_0_1"/>
<dbReference type="InterPro" id="IPR001958">
    <property type="entry name" value="Tet-R_TetA/multi-R_MdtG-like"/>
</dbReference>
<dbReference type="STRING" id="35128.B8C2H0"/>
<dbReference type="InterPro" id="IPR036259">
    <property type="entry name" value="MFS_trans_sf"/>
</dbReference>
<keyword evidence="9" id="KW-1185">Reference proteome</keyword>
<organism evidence="8 9">
    <name type="scientific">Thalassiosira pseudonana</name>
    <name type="common">Marine diatom</name>
    <name type="synonym">Cyclotella nana</name>
    <dbReference type="NCBI Taxonomy" id="35128"/>
    <lineage>
        <taxon>Eukaryota</taxon>
        <taxon>Sar</taxon>
        <taxon>Stramenopiles</taxon>
        <taxon>Ochrophyta</taxon>
        <taxon>Bacillariophyta</taxon>
        <taxon>Coscinodiscophyceae</taxon>
        <taxon>Thalassiosirophycidae</taxon>
        <taxon>Thalassiosirales</taxon>
        <taxon>Thalassiosiraceae</taxon>
        <taxon>Thalassiosira</taxon>
    </lineage>
</organism>
<evidence type="ECO:0000313" key="9">
    <source>
        <dbReference type="Proteomes" id="UP000001449"/>
    </source>
</evidence>
<feature type="transmembrane region" description="Helical" evidence="7">
    <location>
        <begin position="219"/>
        <end position="243"/>
    </location>
</feature>
<keyword evidence="2" id="KW-0813">Transport</keyword>
<accession>B8C2H0</accession>
<keyword evidence="4 7" id="KW-1133">Transmembrane helix</keyword>
<dbReference type="EMBL" id="CM000642">
    <property type="protein sequence ID" value="EED92381.1"/>
    <property type="molecule type" value="Genomic_DNA"/>
</dbReference>
<evidence type="ECO:0008006" key="10">
    <source>
        <dbReference type="Google" id="ProtNLM"/>
    </source>
</evidence>
<evidence type="ECO:0000256" key="7">
    <source>
        <dbReference type="SAM" id="Phobius"/>
    </source>
</evidence>